<dbReference type="CDD" id="cd00531">
    <property type="entry name" value="NTF2_like"/>
    <property type="match status" value="1"/>
</dbReference>
<dbReference type="InterPro" id="IPR032710">
    <property type="entry name" value="NTF2-like_dom_sf"/>
</dbReference>
<gene>
    <name evidence="2" type="ORF">D7316_02010</name>
</gene>
<dbReference type="Pfam" id="PF12680">
    <property type="entry name" value="SnoaL_2"/>
    <property type="match status" value="1"/>
</dbReference>
<evidence type="ECO:0000313" key="3">
    <source>
        <dbReference type="Proteomes" id="UP000271469"/>
    </source>
</evidence>
<dbReference type="RefSeq" id="WP_124708133.1">
    <property type="nucleotide sequence ID" value="NZ_CP033972.1"/>
</dbReference>
<dbReference type="InterPro" id="IPR037401">
    <property type="entry name" value="SnoaL-like"/>
</dbReference>
<feature type="domain" description="SnoaL-like" evidence="1">
    <location>
        <begin position="9"/>
        <end position="102"/>
    </location>
</feature>
<dbReference type="Gene3D" id="3.10.450.50">
    <property type="match status" value="1"/>
</dbReference>
<dbReference type="Proteomes" id="UP000271469">
    <property type="component" value="Chromosome"/>
</dbReference>
<evidence type="ECO:0000259" key="1">
    <source>
        <dbReference type="Pfam" id="PF12680"/>
    </source>
</evidence>
<reference evidence="2 3" key="1">
    <citation type="submission" date="2018-11" db="EMBL/GenBank/DDBJ databases">
        <title>Gordonia insulae sp. nov., isolated from an island soil.</title>
        <authorList>
            <person name="Kim Y.S."/>
            <person name="Kim S.B."/>
        </authorList>
    </citation>
    <scope>NUCLEOTIDE SEQUENCE [LARGE SCALE GENOMIC DNA]</scope>
    <source>
        <strain evidence="2 3">MMS17-SY073</strain>
    </source>
</reference>
<accession>A0A3G8JK47</accession>
<dbReference type="OrthoDB" id="4716416at2"/>
<organism evidence="2 3">
    <name type="scientific">Gordonia insulae</name>
    <dbReference type="NCBI Taxonomy" id="2420509"/>
    <lineage>
        <taxon>Bacteria</taxon>
        <taxon>Bacillati</taxon>
        <taxon>Actinomycetota</taxon>
        <taxon>Actinomycetes</taxon>
        <taxon>Mycobacteriales</taxon>
        <taxon>Gordoniaceae</taxon>
        <taxon>Gordonia</taxon>
    </lineage>
</organism>
<protein>
    <recommendedName>
        <fullName evidence="1">SnoaL-like domain-containing protein</fullName>
    </recommendedName>
</protein>
<evidence type="ECO:0000313" key="2">
    <source>
        <dbReference type="EMBL" id="AZG45414.1"/>
    </source>
</evidence>
<dbReference type="SUPFAM" id="SSF54427">
    <property type="entry name" value="NTF2-like"/>
    <property type="match status" value="1"/>
</dbReference>
<sequence length="116" mass="12828">MTDKTTNWVTDYYAAWDSADVDQIVNWFADDIVLEDVPMAHVASGPEQAREFVEHAIALTPGTTYEVVNSVVTDDAFATEWIMRPAGLRGSSVGATRDGKIVNNRDYWNAGGRSQM</sequence>
<name>A0A3G8JK47_9ACTN</name>
<dbReference type="EMBL" id="CP033972">
    <property type="protein sequence ID" value="AZG45414.1"/>
    <property type="molecule type" value="Genomic_DNA"/>
</dbReference>
<proteinExistence type="predicted"/>
<dbReference type="AlphaFoldDB" id="A0A3G8JK47"/>
<keyword evidence="3" id="KW-1185">Reference proteome</keyword>
<dbReference type="KEGG" id="gom:D7316_02010"/>